<evidence type="ECO:0000313" key="6">
    <source>
        <dbReference type="Proteomes" id="UP000075840"/>
    </source>
</evidence>
<dbReference type="InterPro" id="IPR007242">
    <property type="entry name" value="Atg12"/>
</dbReference>
<keyword evidence="6" id="KW-1185">Reference proteome</keyword>
<dbReference type="InterPro" id="IPR029071">
    <property type="entry name" value="Ubiquitin-like_domsf"/>
</dbReference>
<dbReference type="GO" id="GO:0019776">
    <property type="term" value="F:Atg8-family ligase activity"/>
    <property type="evidence" value="ECO:0007669"/>
    <property type="project" value="TreeGrafter"/>
</dbReference>
<dbReference type="FunFam" id="3.10.20.90:FF:000150">
    <property type="entry name" value="Ubiquitin-like protein ATG12"/>
    <property type="match status" value="1"/>
</dbReference>
<evidence type="ECO:0000256" key="1">
    <source>
        <dbReference type="ARBA" id="ARBA00022499"/>
    </source>
</evidence>
<dbReference type="GO" id="GO:0000045">
    <property type="term" value="P:autophagosome assembly"/>
    <property type="evidence" value="ECO:0007669"/>
    <property type="project" value="InterPro"/>
</dbReference>
<dbReference type="PANTHER" id="PTHR13385">
    <property type="entry name" value="AUTOPHAGY PROTEIN 12"/>
    <property type="match status" value="1"/>
</dbReference>
<accession>A0A182I2W8</accession>
<dbReference type="AlphaFoldDB" id="A0A182I2W8"/>
<dbReference type="CDD" id="cd01612">
    <property type="entry name" value="Ubl_ATG12"/>
    <property type="match status" value="1"/>
</dbReference>
<dbReference type="GO" id="GO:0034274">
    <property type="term" value="C:Atg12-Atg5-Atg16 complex"/>
    <property type="evidence" value="ECO:0007669"/>
    <property type="project" value="TreeGrafter"/>
</dbReference>
<evidence type="ECO:0000256" key="3">
    <source>
        <dbReference type="ARBA" id="ARBA00023006"/>
    </source>
</evidence>
<dbReference type="KEGG" id="aara:120896574"/>
<dbReference type="GO" id="GO:0000422">
    <property type="term" value="P:autophagy of mitochondrion"/>
    <property type="evidence" value="ECO:0007669"/>
    <property type="project" value="TreeGrafter"/>
</dbReference>
<evidence type="ECO:0000313" key="5">
    <source>
        <dbReference type="EnsemblMetazoa" id="AARA007915-PA"/>
    </source>
</evidence>
<protein>
    <recommendedName>
        <fullName evidence="4">Ubiquitin-like protein ATG12</fullName>
    </recommendedName>
</protein>
<keyword evidence="1 4" id="KW-1017">Isopeptide bond</keyword>
<evidence type="ECO:0000256" key="4">
    <source>
        <dbReference type="RuleBase" id="RU361201"/>
    </source>
</evidence>
<dbReference type="VEuPathDB" id="VectorBase:AARA007915"/>
<dbReference type="VEuPathDB" id="VectorBase:AARA21_007420"/>
<dbReference type="Gene3D" id="3.10.20.90">
    <property type="entry name" value="Phosphatidylinositol 3-kinase Catalytic Subunit, Chain A, domain 1"/>
    <property type="match status" value="1"/>
</dbReference>
<evidence type="ECO:0000256" key="2">
    <source>
        <dbReference type="ARBA" id="ARBA00022786"/>
    </source>
</evidence>
<dbReference type="Proteomes" id="UP000075840">
    <property type="component" value="Unassembled WGS sequence"/>
</dbReference>
<reference evidence="5" key="1">
    <citation type="submission" date="2022-08" db="UniProtKB">
        <authorList>
            <consortium name="EnsemblMetazoa"/>
        </authorList>
    </citation>
    <scope>IDENTIFICATION</scope>
    <source>
        <strain evidence="5">Dongola</strain>
    </source>
</reference>
<dbReference type="GO" id="GO:0061723">
    <property type="term" value="P:glycophagy"/>
    <property type="evidence" value="ECO:0007669"/>
    <property type="project" value="TreeGrafter"/>
</dbReference>
<keyword evidence="3 4" id="KW-0072">Autophagy</keyword>
<dbReference type="GO" id="GO:0000421">
    <property type="term" value="C:autophagosome membrane"/>
    <property type="evidence" value="ECO:0007669"/>
    <property type="project" value="TreeGrafter"/>
</dbReference>
<comment type="similarity">
    <text evidence="4">Belongs to the ATG12 family.</text>
</comment>
<comment type="subunit">
    <text evidence="4">Forms a conjugate with ATG5.</text>
</comment>
<proteinExistence type="inferred from homology"/>
<organism evidence="5 6">
    <name type="scientific">Anopheles arabiensis</name>
    <name type="common">Mosquito</name>
    <dbReference type="NCBI Taxonomy" id="7173"/>
    <lineage>
        <taxon>Eukaryota</taxon>
        <taxon>Metazoa</taxon>
        <taxon>Ecdysozoa</taxon>
        <taxon>Arthropoda</taxon>
        <taxon>Hexapoda</taxon>
        <taxon>Insecta</taxon>
        <taxon>Pterygota</taxon>
        <taxon>Neoptera</taxon>
        <taxon>Endopterygota</taxon>
        <taxon>Diptera</taxon>
        <taxon>Nematocera</taxon>
        <taxon>Culicoidea</taxon>
        <taxon>Culicidae</taxon>
        <taxon>Anophelinae</taxon>
        <taxon>Anopheles</taxon>
    </lineage>
</organism>
<dbReference type="EMBL" id="APCN01000188">
    <property type="status" value="NOT_ANNOTATED_CDS"/>
    <property type="molecule type" value="Genomic_DNA"/>
</dbReference>
<dbReference type="SUPFAM" id="SSF54236">
    <property type="entry name" value="Ubiquitin-like"/>
    <property type="match status" value="1"/>
</dbReference>
<dbReference type="GeneID" id="120896574"/>
<dbReference type="GO" id="GO:0097352">
    <property type="term" value="P:autophagosome maturation"/>
    <property type="evidence" value="ECO:0007669"/>
    <property type="project" value="TreeGrafter"/>
</dbReference>
<name>A0A182I2W8_ANOAR</name>
<dbReference type="EnsemblMetazoa" id="AARA007915-RA">
    <property type="protein sequence ID" value="AARA007915-PA"/>
    <property type="gene ID" value="AARA007915"/>
</dbReference>
<sequence length="125" mass="14148">MAEEAEATGIDNNSEKDLATNVENLSLTNQKVEKQESKKIDIVLHATGSAPILKQKKWAVDQEKPISAIVKFIHKYLKLDAEERLFLYINQTFAPSPDQIIKNLYECYGTNGKLILHYAKTQAWG</sequence>
<comment type="function">
    <text evidence="4">Ubiquitin-like protein involved in autophagic vesicle formation.</text>
</comment>
<dbReference type="RefSeq" id="XP_040156723.1">
    <property type="nucleotide sequence ID" value="XM_040300789.1"/>
</dbReference>
<dbReference type="Pfam" id="PF04110">
    <property type="entry name" value="APG12"/>
    <property type="match status" value="1"/>
</dbReference>
<dbReference type="GO" id="GO:0034045">
    <property type="term" value="C:phagophore assembly site membrane"/>
    <property type="evidence" value="ECO:0007669"/>
    <property type="project" value="TreeGrafter"/>
</dbReference>
<dbReference type="GO" id="GO:0034727">
    <property type="term" value="P:piecemeal microautophagy of the nucleus"/>
    <property type="evidence" value="ECO:0007669"/>
    <property type="project" value="TreeGrafter"/>
</dbReference>
<dbReference type="CTD" id="9140"/>
<keyword evidence="2 4" id="KW-0833">Ubl conjugation pathway</keyword>
<dbReference type="PANTHER" id="PTHR13385:SF0">
    <property type="entry name" value="UBIQUITIN-LIKE PROTEIN ATG12"/>
    <property type="match status" value="1"/>
</dbReference>